<comment type="caution">
    <text evidence="1">The sequence shown here is derived from an EMBL/GenBank/DDBJ whole genome shotgun (WGS) entry which is preliminary data.</text>
</comment>
<dbReference type="Pfam" id="PF11836">
    <property type="entry name" value="Phage_TAC_11"/>
    <property type="match status" value="1"/>
</dbReference>
<dbReference type="OrthoDB" id="7206814at2"/>
<reference evidence="1 2" key="1">
    <citation type="submission" date="2020-08" db="EMBL/GenBank/DDBJ databases">
        <title>Genomic Encyclopedia of Type Strains, Phase IV (KMG-IV): sequencing the most valuable type-strain genomes for metagenomic binning, comparative biology and taxonomic classification.</title>
        <authorList>
            <person name="Goeker M."/>
        </authorList>
    </citation>
    <scope>NUCLEOTIDE SEQUENCE [LARGE SCALE GENOMIC DNA]</scope>
    <source>
        <strain evidence="1 2">DSM 24448</strain>
    </source>
</reference>
<proteinExistence type="predicted"/>
<sequence length="102" mass="10455">MRMANGARGEVLVELDGSSRRLCLTLGALAEIETALEVSGVEGLVERLRRPTARDLMAVLAALLNGGGERELAGRLEQAAISPRVAAEAVAQAFAAVGGGEG</sequence>
<evidence type="ECO:0000313" key="1">
    <source>
        <dbReference type="EMBL" id="MBB5659992.1"/>
    </source>
</evidence>
<accession>A0A7W9E669</accession>
<dbReference type="EMBL" id="JACIJB010000001">
    <property type="protein sequence ID" value="MBB5659992.1"/>
    <property type="molecule type" value="Genomic_DNA"/>
</dbReference>
<organism evidence="1 2">
    <name type="scientific">Brevundimonas halotolerans</name>
    <dbReference type="NCBI Taxonomy" id="69670"/>
    <lineage>
        <taxon>Bacteria</taxon>
        <taxon>Pseudomonadati</taxon>
        <taxon>Pseudomonadota</taxon>
        <taxon>Alphaproteobacteria</taxon>
        <taxon>Caulobacterales</taxon>
        <taxon>Caulobacteraceae</taxon>
        <taxon>Brevundimonas</taxon>
    </lineage>
</organism>
<dbReference type="InterPro" id="IPR021791">
    <property type="entry name" value="Phage_TAC_11"/>
</dbReference>
<dbReference type="AlphaFoldDB" id="A0A7W9E669"/>
<name>A0A7W9E669_9CAUL</name>
<dbReference type="Proteomes" id="UP000548978">
    <property type="component" value="Unassembled WGS sequence"/>
</dbReference>
<dbReference type="RefSeq" id="WP_123286060.1">
    <property type="nucleotide sequence ID" value="NZ_JACIJB010000001.1"/>
</dbReference>
<evidence type="ECO:0008006" key="3">
    <source>
        <dbReference type="Google" id="ProtNLM"/>
    </source>
</evidence>
<protein>
    <recommendedName>
        <fullName evidence="3">Gene transfer agent family protein</fullName>
    </recommendedName>
</protein>
<keyword evidence="2" id="KW-1185">Reference proteome</keyword>
<gene>
    <name evidence="1" type="ORF">FHS65_000710</name>
</gene>
<evidence type="ECO:0000313" key="2">
    <source>
        <dbReference type="Proteomes" id="UP000548978"/>
    </source>
</evidence>